<dbReference type="PANTHER" id="PTHR43591:SF24">
    <property type="entry name" value="2-METHOXY-6-POLYPRENYL-1,4-BENZOQUINOL METHYLASE, MITOCHONDRIAL"/>
    <property type="match status" value="1"/>
</dbReference>
<dbReference type="AlphaFoldDB" id="A0A849IJ20"/>
<evidence type="ECO:0000313" key="3">
    <source>
        <dbReference type="Proteomes" id="UP000564885"/>
    </source>
</evidence>
<keyword evidence="2" id="KW-0489">Methyltransferase</keyword>
<dbReference type="Gene3D" id="3.40.50.150">
    <property type="entry name" value="Vaccinia Virus protein VP39"/>
    <property type="match status" value="1"/>
</dbReference>
<evidence type="ECO:0000259" key="1">
    <source>
        <dbReference type="Pfam" id="PF13649"/>
    </source>
</evidence>
<sequence>MIQEQDRSHQPRPGSSASAKAFVPALGIHALTRFYDGLIRGALAEDAWKGRLVERIAPAPDDVIVDLGCGTGTLAIMLKQACSSARVIGIDPDEAMLAPARDKVRAAGIEVDLRRGQADRLPLGDGSATKVVSSLVFHHMQQDTKRAALREAYRVLRPGGRLILADWAKPHDLLMRLAYLPVQIADGFPNTRDNLQGLLPVLVREAGFEGVVETYRRRTALGSLAFVEATR</sequence>
<dbReference type="InterPro" id="IPR041698">
    <property type="entry name" value="Methyltransf_25"/>
</dbReference>
<protein>
    <submittedName>
        <fullName evidence="2">Methyltransferase domain-containing protein</fullName>
    </submittedName>
</protein>
<dbReference type="SUPFAM" id="SSF53335">
    <property type="entry name" value="S-adenosyl-L-methionine-dependent methyltransferases"/>
    <property type="match status" value="1"/>
</dbReference>
<keyword evidence="2" id="KW-0808">Transferase</keyword>
<name>A0A849IJ20_9HYPH</name>
<dbReference type="Pfam" id="PF13649">
    <property type="entry name" value="Methyltransf_25"/>
    <property type="match status" value="1"/>
</dbReference>
<keyword evidence="3" id="KW-1185">Reference proteome</keyword>
<dbReference type="PANTHER" id="PTHR43591">
    <property type="entry name" value="METHYLTRANSFERASE"/>
    <property type="match status" value="1"/>
</dbReference>
<proteinExistence type="predicted"/>
<dbReference type="GO" id="GO:0032259">
    <property type="term" value="P:methylation"/>
    <property type="evidence" value="ECO:0007669"/>
    <property type="project" value="UniProtKB-KW"/>
</dbReference>
<reference evidence="2 3" key="1">
    <citation type="submission" date="2020-04" db="EMBL/GenBank/DDBJ databases">
        <title>Enterovirga sp. isolate from soil.</title>
        <authorList>
            <person name="Chea S."/>
            <person name="Kim D.-U."/>
        </authorList>
    </citation>
    <scope>NUCLEOTIDE SEQUENCE [LARGE SCALE GENOMIC DNA]</scope>
    <source>
        <strain evidence="2 3">DB1703</strain>
    </source>
</reference>
<dbReference type="CDD" id="cd02440">
    <property type="entry name" value="AdoMet_MTases"/>
    <property type="match status" value="1"/>
</dbReference>
<comment type="caution">
    <text evidence="2">The sequence shown here is derived from an EMBL/GenBank/DDBJ whole genome shotgun (WGS) entry which is preliminary data.</text>
</comment>
<evidence type="ECO:0000313" key="2">
    <source>
        <dbReference type="EMBL" id="NNM73943.1"/>
    </source>
</evidence>
<dbReference type="GO" id="GO:0008168">
    <property type="term" value="F:methyltransferase activity"/>
    <property type="evidence" value="ECO:0007669"/>
    <property type="project" value="UniProtKB-KW"/>
</dbReference>
<dbReference type="RefSeq" id="WP_171219380.1">
    <property type="nucleotide sequence ID" value="NZ_JABEPP010000004.1"/>
</dbReference>
<dbReference type="Proteomes" id="UP000564885">
    <property type="component" value="Unassembled WGS sequence"/>
</dbReference>
<dbReference type="EMBL" id="JABEPP010000004">
    <property type="protein sequence ID" value="NNM73943.1"/>
    <property type="molecule type" value="Genomic_DNA"/>
</dbReference>
<dbReference type="InterPro" id="IPR029063">
    <property type="entry name" value="SAM-dependent_MTases_sf"/>
</dbReference>
<gene>
    <name evidence="2" type="ORF">HJG44_16280</name>
</gene>
<accession>A0A849IJ20</accession>
<organism evidence="2 3">
    <name type="scientific">Enterovirga aerilata</name>
    <dbReference type="NCBI Taxonomy" id="2730920"/>
    <lineage>
        <taxon>Bacteria</taxon>
        <taxon>Pseudomonadati</taxon>
        <taxon>Pseudomonadota</taxon>
        <taxon>Alphaproteobacteria</taxon>
        <taxon>Hyphomicrobiales</taxon>
        <taxon>Methylobacteriaceae</taxon>
        <taxon>Enterovirga</taxon>
    </lineage>
</organism>
<feature type="domain" description="Methyltransferase" evidence="1">
    <location>
        <begin position="64"/>
        <end position="160"/>
    </location>
</feature>